<gene>
    <name evidence="1" type="ORF">RchiOBHm_Chr1g0333791</name>
</gene>
<dbReference type="Gramene" id="PRQ56257">
    <property type="protein sequence ID" value="PRQ56257"/>
    <property type="gene ID" value="RchiOBHm_Chr1g0333791"/>
</dbReference>
<organism evidence="1 2">
    <name type="scientific">Rosa chinensis</name>
    <name type="common">China rose</name>
    <dbReference type="NCBI Taxonomy" id="74649"/>
    <lineage>
        <taxon>Eukaryota</taxon>
        <taxon>Viridiplantae</taxon>
        <taxon>Streptophyta</taxon>
        <taxon>Embryophyta</taxon>
        <taxon>Tracheophyta</taxon>
        <taxon>Spermatophyta</taxon>
        <taxon>Magnoliopsida</taxon>
        <taxon>eudicotyledons</taxon>
        <taxon>Gunneridae</taxon>
        <taxon>Pentapetalae</taxon>
        <taxon>rosids</taxon>
        <taxon>fabids</taxon>
        <taxon>Rosales</taxon>
        <taxon>Rosaceae</taxon>
        <taxon>Rosoideae</taxon>
        <taxon>Rosoideae incertae sedis</taxon>
        <taxon>Rosa</taxon>
    </lineage>
</organism>
<accession>A0A2P6SC70</accession>
<dbReference type="AlphaFoldDB" id="A0A2P6SC70"/>
<name>A0A2P6SC70_ROSCH</name>
<dbReference type="Proteomes" id="UP000238479">
    <property type="component" value="Chromosome 1"/>
</dbReference>
<dbReference type="EMBL" id="PDCK01000039">
    <property type="protein sequence ID" value="PRQ56257.1"/>
    <property type="molecule type" value="Genomic_DNA"/>
</dbReference>
<evidence type="ECO:0000313" key="1">
    <source>
        <dbReference type="EMBL" id="PRQ56257.1"/>
    </source>
</evidence>
<sequence length="51" mass="6035">MISVLIWSTRSTSTLRSCFLIILNFDFILRHTKMMNHFYINLSVWMTAAPL</sequence>
<reference evidence="1 2" key="1">
    <citation type="journal article" date="2018" name="Nat. Genet.">
        <title>The Rosa genome provides new insights in the design of modern roses.</title>
        <authorList>
            <person name="Bendahmane M."/>
        </authorList>
    </citation>
    <scope>NUCLEOTIDE SEQUENCE [LARGE SCALE GENOMIC DNA]</scope>
    <source>
        <strain evidence="2">cv. Old Blush</strain>
    </source>
</reference>
<comment type="caution">
    <text evidence="1">The sequence shown here is derived from an EMBL/GenBank/DDBJ whole genome shotgun (WGS) entry which is preliminary data.</text>
</comment>
<protein>
    <submittedName>
        <fullName evidence="1">Uncharacterized protein</fullName>
    </submittedName>
</protein>
<keyword evidence="2" id="KW-1185">Reference proteome</keyword>
<evidence type="ECO:0000313" key="2">
    <source>
        <dbReference type="Proteomes" id="UP000238479"/>
    </source>
</evidence>
<proteinExistence type="predicted"/>